<dbReference type="GO" id="GO:0006508">
    <property type="term" value="P:proteolysis"/>
    <property type="evidence" value="ECO:0007669"/>
    <property type="project" value="UniProtKB-KW"/>
</dbReference>
<feature type="domain" description="LD-carboxypeptidase C-terminal" evidence="8">
    <location>
        <begin position="172"/>
        <end position="286"/>
    </location>
</feature>
<proteinExistence type="inferred from homology"/>
<evidence type="ECO:0000256" key="4">
    <source>
        <dbReference type="ARBA" id="ARBA00022801"/>
    </source>
</evidence>
<dbReference type="EMBL" id="JAGSOJ010000002">
    <property type="protein sequence ID" value="MCM1989922.1"/>
    <property type="molecule type" value="Genomic_DNA"/>
</dbReference>
<evidence type="ECO:0000313" key="9">
    <source>
        <dbReference type="EMBL" id="MCM1989922.1"/>
    </source>
</evidence>
<feature type="active site" description="Charge relay system" evidence="6">
    <location>
        <position position="203"/>
    </location>
</feature>
<dbReference type="InterPro" id="IPR027461">
    <property type="entry name" value="Carboxypeptidase_A_C_sf"/>
</dbReference>
<keyword evidence="5" id="KW-0720">Serine protease</keyword>
<evidence type="ECO:0000259" key="8">
    <source>
        <dbReference type="Pfam" id="PF17676"/>
    </source>
</evidence>
<dbReference type="Gene3D" id="3.40.50.10740">
    <property type="entry name" value="Class I glutamine amidotransferase-like"/>
    <property type="match status" value="1"/>
</dbReference>
<dbReference type="Proteomes" id="UP001056429">
    <property type="component" value="Unassembled WGS sequence"/>
</dbReference>
<reference evidence="9" key="2">
    <citation type="submission" date="2021-04" db="EMBL/GenBank/DDBJ databases">
        <authorList>
            <person name="Dong X."/>
        </authorList>
    </citation>
    <scope>NUCLEOTIDE SEQUENCE</scope>
    <source>
        <strain evidence="9">ZWT</strain>
    </source>
</reference>
<dbReference type="Pfam" id="PF17676">
    <property type="entry name" value="Peptidase_S66C"/>
    <property type="match status" value="1"/>
</dbReference>
<dbReference type="AlphaFoldDB" id="A0A9J6NZR6"/>
<protein>
    <submittedName>
        <fullName evidence="9">LD-carboxypeptidase</fullName>
    </submittedName>
</protein>
<evidence type="ECO:0000259" key="7">
    <source>
        <dbReference type="Pfam" id="PF02016"/>
    </source>
</evidence>
<dbReference type="PIRSF" id="PIRSF028757">
    <property type="entry name" value="LD-carboxypeptidase"/>
    <property type="match status" value="1"/>
</dbReference>
<feature type="domain" description="LD-carboxypeptidase N-terminal" evidence="7">
    <location>
        <begin position="11"/>
        <end position="129"/>
    </location>
</feature>
<evidence type="ECO:0000256" key="2">
    <source>
        <dbReference type="ARBA" id="ARBA00022645"/>
    </source>
</evidence>
<evidence type="ECO:0000256" key="1">
    <source>
        <dbReference type="ARBA" id="ARBA00010233"/>
    </source>
</evidence>
<keyword evidence="4" id="KW-0378">Hydrolase</keyword>
<keyword evidence="2" id="KW-0121">Carboxypeptidase</keyword>
<keyword evidence="3" id="KW-0645">Protease</keyword>
<dbReference type="PANTHER" id="PTHR30237">
    <property type="entry name" value="MURAMOYLTETRAPEPTIDE CARBOXYPEPTIDASE"/>
    <property type="match status" value="1"/>
</dbReference>
<reference evidence="9" key="1">
    <citation type="journal article" date="2021" name="mSystems">
        <title>Bacteria and Archaea Synergistically Convert Glycine Betaine to Biogenic Methane in the Formosa Cold Seep of the South China Sea.</title>
        <authorList>
            <person name="Li L."/>
            <person name="Zhang W."/>
            <person name="Zhang S."/>
            <person name="Song L."/>
            <person name="Sun Q."/>
            <person name="Zhang H."/>
            <person name="Xiang H."/>
            <person name="Dong X."/>
        </authorList>
    </citation>
    <scope>NUCLEOTIDE SEQUENCE</scope>
    <source>
        <strain evidence="9">ZWT</strain>
    </source>
</reference>
<dbReference type="InterPro" id="IPR040449">
    <property type="entry name" value="Peptidase_S66_N"/>
</dbReference>
<dbReference type="SUPFAM" id="SSF52317">
    <property type="entry name" value="Class I glutamine amidotransferase-like"/>
    <property type="match status" value="1"/>
</dbReference>
<dbReference type="Pfam" id="PF02016">
    <property type="entry name" value="Peptidase_S66"/>
    <property type="match status" value="1"/>
</dbReference>
<dbReference type="GO" id="GO:0008236">
    <property type="term" value="F:serine-type peptidase activity"/>
    <property type="evidence" value="ECO:0007669"/>
    <property type="project" value="UniProtKB-KW"/>
</dbReference>
<feature type="active site" description="Nucleophile" evidence="6">
    <location>
        <position position="110"/>
    </location>
</feature>
<accession>A0A9J6NZR6</accession>
<evidence type="ECO:0000256" key="6">
    <source>
        <dbReference type="PIRSR" id="PIRSR028757-1"/>
    </source>
</evidence>
<dbReference type="InterPro" id="IPR003507">
    <property type="entry name" value="S66_fam"/>
</dbReference>
<dbReference type="PANTHER" id="PTHR30237:SF2">
    <property type="entry name" value="MUREIN TETRAPEPTIDE CARBOXYPEPTIDASE"/>
    <property type="match status" value="1"/>
</dbReference>
<dbReference type="InterPro" id="IPR027478">
    <property type="entry name" value="LdcA_N"/>
</dbReference>
<evidence type="ECO:0000256" key="3">
    <source>
        <dbReference type="ARBA" id="ARBA00022670"/>
    </source>
</evidence>
<organism evidence="9 10">
    <name type="scientific">Oceanirhabdus seepicola</name>
    <dbReference type="NCBI Taxonomy" id="2828781"/>
    <lineage>
        <taxon>Bacteria</taxon>
        <taxon>Bacillati</taxon>
        <taxon>Bacillota</taxon>
        <taxon>Clostridia</taxon>
        <taxon>Eubacteriales</taxon>
        <taxon>Clostridiaceae</taxon>
        <taxon>Oceanirhabdus</taxon>
    </lineage>
</organism>
<comment type="caution">
    <text evidence="9">The sequence shown here is derived from an EMBL/GenBank/DDBJ whole genome shotgun (WGS) entry which is preliminary data.</text>
</comment>
<name>A0A9J6NZR6_9CLOT</name>
<dbReference type="InterPro" id="IPR040921">
    <property type="entry name" value="Peptidase_S66C"/>
</dbReference>
<dbReference type="GO" id="GO:0004180">
    <property type="term" value="F:carboxypeptidase activity"/>
    <property type="evidence" value="ECO:0007669"/>
    <property type="project" value="UniProtKB-KW"/>
</dbReference>
<dbReference type="CDD" id="cd07062">
    <property type="entry name" value="Peptidase_S66_mccF_like"/>
    <property type="match status" value="1"/>
</dbReference>
<comment type="similarity">
    <text evidence="1">Belongs to the peptidase S66 family.</text>
</comment>
<evidence type="ECO:0000313" key="10">
    <source>
        <dbReference type="Proteomes" id="UP001056429"/>
    </source>
</evidence>
<sequence>MNMRLEKNDKVAIISCSNGVELEYEEKLHKIIAELKSMELQVELAHTLYRTNGPFAGTPMERGNELMRLFKDKSIKAIFDISGGDAANQILEYLDFNIIRANNKPYFGISDLSVILNTLYSQSGIETYHYTLRNIIREDSEEQIKQFKKSLFEGKNDLFHREYRWIKGNSMKGIVIGGNIRCFLKLAGTKYMPNLEGKILLIEGFGGLSDRISSMMWQLRHLGYLDKLNGIILGTFSQLEAENTKPDLEELIKETIGERKIPIVKTDKLGHHYDAGCIVIGREIEIKK</sequence>
<evidence type="ECO:0000256" key="5">
    <source>
        <dbReference type="ARBA" id="ARBA00022825"/>
    </source>
</evidence>
<dbReference type="InterPro" id="IPR029062">
    <property type="entry name" value="Class_I_gatase-like"/>
</dbReference>
<keyword evidence="10" id="KW-1185">Reference proteome</keyword>
<dbReference type="SUPFAM" id="SSF141986">
    <property type="entry name" value="LD-carboxypeptidase A C-terminal domain-like"/>
    <property type="match status" value="1"/>
</dbReference>
<dbReference type="Gene3D" id="3.50.30.60">
    <property type="entry name" value="LD-carboxypeptidase A C-terminal domain-like"/>
    <property type="match status" value="1"/>
</dbReference>
<gene>
    <name evidence="9" type="ORF">KDK92_09230</name>
</gene>
<feature type="active site" description="Charge relay system" evidence="6">
    <location>
        <position position="271"/>
    </location>
</feature>